<reference evidence="2" key="1">
    <citation type="submission" date="2019-07" db="EMBL/GenBank/DDBJ databases">
        <title>Bacillus alkalisoli sp. nov. isolated from saline soil.</title>
        <authorList>
            <person name="Sun J.-Q."/>
            <person name="Xu L."/>
        </authorList>
    </citation>
    <scope>NUCLEOTIDE SEQUENCE [LARGE SCALE GENOMIC DNA]</scope>
    <source>
        <strain evidence="2">M4U3P1</strain>
    </source>
</reference>
<organism evidence="1 2">
    <name type="scientific">Paenalkalicoccus suaedae</name>
    <dbReference type="NCBI Taxonomy" id="2592382"/>
    <lineage>
        <taxon>Bacteria</taxon>
        <taxon>Bacillati</taxon>
        <taxon>Bacillota</taxon>
        <taxon>Bacilli</taxon>
        <taxon>Bacillales</taxon>
        <taxon>Bacillaceae</taxon>
        <taxon>Paenalkalicoccus</taxon>
    </lineage>
</organism>
<dbReference type="KEGG" id="psua:FLK61_37455"/>
<evidence type="ECO:0008006" key="3">
    <source>
        <dbReference type="Google" id="ProtNLM"/>
    </source>
</evidence>
<sequence>MFICNVCGFDKLEWPQYLEDDEPNFVICDCCGFQSGYDDLDQGLTFDEYLDKWIKRGAIWVDESKKPKKWSLEKQLKNIKK</sequence>
<gene>
    <name evidence="1" type="ORF">FLK61_37455</name>
</gene>
<keyword evidence="2" id="KW-1185">Reference proteome</keyword>
<accession>A0A859FG31</accession>
<dbReference type="AlphaFoldDB" id="A0A859FG31"/>
<protein>
    <recommendedName>
        <fullName evidence="3">Cysteine-rich CPCC domain-containing protein</fullName>
    </recommendedName>
</protein>
<dbReference type="Proteomes" id="UP000318138">
    <property type="component" value="Chromosome"/>
</dbReference>
<dbReference type="EMBL" id="CP041372">
    <property type="protein sequence ID" value="QKS72323.1"/>
    <property type="molecule type" value="Genomic_DNA"/>
</dbReference>
<evidence type="ECO:0000313" key="1">
    <source>
        <dbReference type="EMBL" id="QKS72323.1"/>
    </source>
</evidence>
<proteinExistence type="predicted"/>
<evidence type="ECO:0000313" key="2">
    <source>
        <dbReference type="Proteomes" id="UP000318138"/>
    </source>
</evidence>
<name>A0A859FG31_9BACI</name>